<gene>
    <name evidence="8" type="primary">Cenpw</name>
    <name evidence="8" type="ORF">AMAGUI_R03895</name>
</gene>
<protein>
    <submittedName>
        <fullName evidence="8">CENPW protein</fullName>
    </submittedName>
</protein>
<dbReference type="InterPro" id="IPR028847">
    <property type="entry name" value="CENP-W"/>
</dbReference>
<name>A0A7L0MKF1_9PSIT</name>
<dbReference type="PANTHER" id="PTHR34832">
    <property type="entry name" value="CENTROMERE PROTEIN W"/>
    <property type="match status" value="1"/>
</dbReference>
<dbReference type="GO" id="GO:0000776">
    <property type="term" value="C:kinetochore"/>
    <property type="evidence" value="ECO:0007669"/>
    <property type="project" value="UniProtKB-KW"/>
</dbReference>
<evidence type="ECO:0000256" key="4">
    <source>
        <dbReference type="ARBA" id="ARBA00022838"/>
    </source>
</evidence>
<evidence type="ECO:0000256" key="7">
    <source>
        <dbReference type="ARBA" id="ARBA00038432"/>
    </source>
</evidence>
<keyword evidence="5" id="KW-0539">Nucleus</keyword>
<dbReference type="GO" id="GO:0051382">
    <property type="term" value="P:kinetochore assembly"/>
    <property type="evidence" value="ECO:0007669"/>
    <property type="project" value="InterPro"/>
</dbReference>
<dbReference type="GO" id="GO:0046982">
    <property type="term" value="F:protein heterodimerization activity"/>
    <property type="evidence" value="ECO:0007669"/>
    <property type="project" value="InterPro"/>
</dbReference>
<organism evidence="8 9">
    <name type="scientific">Amazona guildingii</name>
    <dbReference type="NCBI Taxonomy" id="175529"/>
    <lineage>
        <taxon>Eukaryota</taxon>
        <taxon>Metazoa</taxon>
        <taxon>Chordata</taxon>
        <taxon>Craniata</taxon>
        <taxon>Vertebrata</taxon>
        <taxon>Euteleostomi</taxon>
        <taxon>Archelosauria</taxon>
        <taxon>Archosauria</taxon>
        <taxon>Dinosauria</taxon>
        <taxon>Saurischia</taxon>
        <taxon>Theropoda</taxon>
        <taxon>Coelurosauria</taxon>
        <taxon>Aves</taxon>
        <taxon>Neognathae</taxon>
        <taxon>Neoaves</taxon>
        <taxon>Telluraves</taxon>
        <taxon>Australaves</taxon>
        <taxon>Psittaciformes</taxon>
        <taxon>Psittacidae</taxon>
        <taxon>Amazona</taxon>
    </lineage>
</organism>
<keyword evidence="4" id="KW-0995">Kinetochore</keyword>
<evidence type="ECO:0000256" key="6">
    <source>
        <dbReference type="ARBA" id="ARBA00023328"/>
    </source>
</evidence>
<dbReference type="PANTHER" id="PTHR34832:SF1">
    <property type="entry name" value="CENTROMERE PROTEIN W"/>
    <property type="match status" value="1"/>
</dbReference>
<sequence>RGSRMGRAVPRAALRKMLKNEKPGFRLSACADLLFESFLRVVFFFFSFFPLPKVHLNFLLFLRRLAEEARTNAFQNRSRIIKPEHIILAAKVI</sequence>
<keyword evidence="3" id="KW-0158">Chromosome</keyword>
<comment type="similarity">
    <text evidence="7">Belongs to the CENP-W/WIP1 family.</text>
</comment>
<dbReference type="GO" id="GO:0005654">
    <property type="term" value="C:nucleoplasm"/>
    <property type="evidence" value="ECO:0007669"/>
    <property type="project" value="TreeGrafter"/>
</dbReference>
<evidence type="ECO:0000313" key="8">
    <source>
        <dbReference type="EMBL" id="NXK81573.1"/>
    </source>
</evidence>
<dbReference type="Proteomes" id="UP000531168">
    <property type="component" value="Unassembled WGS sequence"/>
</dbReference>
<dbReference type="EMBL" id="VXAR01011136">
    <property type="protein sequence ID" value="NXK81573.1"/>
    <property type="molecule type" value="Genomic_DNA"/>
</dbReference>
<evidence type="ECO:0000256" key="3">
    <source>
        <dbReference type="ARBA" id="ARBA00022454"/>
    </source>
</evidence>
<dbReference type="InterPro" id="IPR052484">
    <property type="entry name" value="CENP-W/WIP1"/>
</dbReference>
<evidence type="ECO:0000256" key="1">
    <source>
        <dbReference type="ARBA" id="ARBA00004123"/>
    </source>
</evidence>
<dbReference type="Pfam" id="PF15510">
    <property type="entry name" value="CENP-W"/>
    <property type="match status" value="1"/>
</dbReference>
<keyword evidence="9" id="KW-1185">Reference proteome</keyword>
<feature type="non-terminal residue" evidence="8">
    <location>
        <position position="1"/>
    </location>
</feature>
<keyword evidence="6" id="KW-0137">Centromere</keyword>
<evidence type="ECO:0000256" key="2">
    <source>
        <dbReference type="ARBA" id="ARBA00004629"/>
    </source>
</evidence>
<feature type="non-terminal residue" evidence="8">
    <location>
        <position position="93"/>
    </location>
</feature>
<dbReference type="Gene3D" id="1.10.20.10">
    <property type="entry name" value="Histone, subunit A"/>
    <property type="match status" value="1"/>
</dbReference>
<dbReference type="InterPro" id="IPR009072">
    <property type="entry name" value="Histone-fold"/>
</dbReference>
<dbReference type="AlphaFoldDB" id="A0A7L0MKF1"/>
<reference evidence="8 9" key="1">
    <citation type="submission" date="2019-09" db="EMBL/GenBank/DDBJ databases">
        <title>Bird 10,000 Genomes (B10K) Project - Family phase.</title>
        <authorList>
            <person name="Zhang G."/>
        </authorList>
    </citation>
    <scope>NUCLEOTIDE SEQUENCE [LARGE SCALE GENOMIC DNA]</scope>
    <source>
        <strain evidence="8">B10K-DU-001-46</strain>
        <tissue evidence="8">Muscle</tissue>
    </source>
</reference>
<comment type="subcellular location">
    <subcellularLocation>
        <location evidence="2">Chromosome</location>
        <location evidence="2">Centromere</location>
        <location evidence="2">Kinetochore</location>
    </subcellularLocation>
    <subcellularLocation>
        <location evidence="1">Nucleus</location>
    </subcellularLocation>
</comment>
<evidence type="ECO:0000256" key="5">
    <source>
        <dbReference type="ARBA" id="ARBA00023242"/>
    </source>
</evidence>
<dbReference type="GO" id="GO:0000278">
    <property type="term" value="P:mitotic cell cycle"/>
    <property type="evidence" value="ECO:0007669"/>
    <property type="project" value="InterPro"/>
</dbReference>
<dbReference type="GO" id="GO:0007059">
    <property type="term" value="P:chromosome segregation"/>
    <property type="evidence" value="ECO:0007669"/>
    <property type="project" value="TreeGrafter"/>
</dbReference>
<comment type="caution">
    <text evidence="8">The sequence shown here is derived from an EMBL/GenBank/DDBJ whole genome shotgun (WGS) entry which is preliminary data.</text>
</comment>
<proteinExistence type="inferred from homology"/>
<accession>A0A7L0MKF1</accession>
<evidence type="ECO:0000313" key="9">
    <source>
        <dbReference type="Proteomes" id="UP000531168"/>
    </source>
</evidence>
<dbReference type="GO" id="GO:0003677">
    <property type="term" value="F:DNA binding"/>
    <property type="evidence" value="ECO:0007669"/>
    <property type="project" value="InterPro"/>
</dbReference>